<evidence type="ECO:0000313" key="3">
    <source>
        <dbReference type="Proteomes" id="UP001642464"/>
    </source>
</evidence>
<name>A0ABP0NCH7_9DINO</name>
<feature type="region of interest" description="Disordered" evidence="1">
    <location>
        <begin position="64"/>
        <end position="94"/>
    </location>
</feature>
<comment type="caution">
    <text evidence="2">The sequence shown here is derived from an EMBL/GenBank/DDBJ whole genome shotgun (WGS) entry which is preliminary data.</text>
</comment>
<accession>A0ABP0NCH7</accession>
<feature type="region of interest" description="Disordered" evidence="1">
    <location>
        <begin position="1"/>
        <end position="48"/>
    </location>
</feature>
<organism evidence="2 3">
    <name type="scientific">Durusdinium trenchii</name>
    <dbReference type="NCBI Taxonomy" id="1381693"/>
    <lineage>
        <taxon>Eukaryota</taxon>
        <taxon>Sar</taxon>
        <taxon>Alveolata</taxon>
        <taxon>Dinophyceae</taxon>
        <taxon>Suessiales</taxon>
        <taxon>Symbiodiniaceae</taxon>
        <taxon>Durusdinium</taxon>
    </lineage>
</organism>
<feature type="compositionally biased region" description="Low complexity" evidence="1">
    <location>
        <begin position="19"/>
        <end position="33"/>
    </location>
</feature>
<sequence length="94" mass="9956">MKRKHSQSNEQGSAEESDSSSGSESTSSSDGPDITSPELTEEEDDGKQCEALVAAGSQAPCAVATEALQPEQESEYEWQPDPSAVGEDIDHLTK</sequence>
<gene>
    <name evidence="2" type="ORF">SCF082_LOCUS31678</name>
</gene>
<dbReference type="EMBL" id="CAXAMM010026982">
    <property type="protein sequence ID" value="CAK9059990.1"/>
    <property type="molecule type" value="Genomic_DNA"/>
</dbReference>
<protein>
    <submittedName>
        <fullName evidence="2">Uncharacterized protein</fullName>
    </submittedName>
</protein>
<feature type="non-terminal residue" evidence="2">
    <location>
        <position position="94"/>
    </location>
</feature>
<dbReference type="Proteomes" id="UP001642464">
    <property type="component" value="Unassembled WGS sequence"/>
</dbReference>
<reference evidence="2 3" key="1">
    <citation type="submission" date="2024-02" db="EMBL/GenBank/DDBJ databases">
        <authorList>
            <person name="Chen Y."/>
            <person name="Shah S."/>
            <person name="Dougan E. K."/>
            <person name="Thang M."/>
            <person name="Chan C."/>
        </authorList>
    </citation>
    <scope>NUCLEOTIDE SEQUENCE [LARGE SCALE GENOMIC DNA]</scope>
</reference>
<proteinExistence type="predicted"/>
<evidence type="ECO:0000256" key="1">
    <source>
        <dbReference type="SAM" id="MobiDB-lite"/>
    </source>
</evidence>
<keyword evidence="3" id="KW-1185">Reference proteome</keyword>
<evidence type="ECO:0000313" key="2">
    <source>
        <dbReference type="EMBL" id="CAK9059990.1"/>
    </source>
</evidence>